<dbReference type="SUPFAM" id="SSF52540">
    <property type="entry name" value="P-loop containing nucleoside triphosphate hydrolases"/>
    <property type="match status" value="2"/>
</dbReference>
<dbReference type="Proteomes" id="UP000488299">
    <property type="component" value="Unassembled WGS sequence"/>
</dbReference>
<comment type="catalytic activity">
    <reaction evidence="14 15">
        <text>ATP + H2O = ADP + phosphate + H(+)</text>
        <dbReference type="Rhea" id="RHEA:13065"/>
        <dbReference type="ChEBI" id="CHEBI:15377"/>
        <dbReference type="ChEBI" id="CHEBI:15378"/>
        <dbReference type="ChEBI" id="CHEBI:30616"/>
        <dbReference type="ChEBI" id="CHEBI:43474"/>
        <dbReference type="ChEBI" id="CHEBI:456216"/>
        <dbReference type="EC" id="5.6.2.4"/>
    </reaction>
</comment>
<dbReference type="PROSITE" id="PS51194">
    <property type="entry name" value="HELICASE_CTER"/>
    <property type="match status" value="1"/>
</dbReference>
<dbReference type="EC" id="5.6.2.4" evidence="13 15"/>
<dbReference type="InterPro" id="IPR014001">
    <property type="entry name" value="Helicase_ATP-bd"/>
</dbReference>
<dbReference type="GO" id="GO:0003677">
    <property type="term" value="F:DNA binding"/>
    <property type="evidence" value="ECO:0007669"/>
    <property type="project" value="UniProtKB-KW"/>
</dbReference>
<dbReference type="GO" id="GO:0016787">
    <property type="term" value="F:hydrolase activity"/>
    <property type="evidence" value="ECO:0007669"/>
    <property type="project" value="UniProtKB-KW"/>
</dbReference>
<evidence type="ECO:0000259" key="16">
    <source>
        <dbReference type="PROSITE" id="PS51192"/>
    </source>
</evidence>
<dbReference type="Pfam" id="PF19833">
    <property type="entry name" value="RecG_dom3_C"/>
    <property type="match status" value="1"/>
</dbReference>
<evidence type="ECO:0000256" key="12">
    <source>
        <dbReference type="ARBA" id="ARBA00034617"/>
    </source>
</evidence>
<dbReference type="NCBIfam" id="NF008165">
    <property type="entry name" value="PRK10917.1-3"/>
    <property type="match status" value="1"/>
</dbReference>
<evidence type="ECO:0000256" key="2">
    <source>
        <dbReference type="ARBA" id="ARBA00017846"/>
    </source>
</evidence>
<evidence type="ECO:0000313" key="19">
    <source>
        <dbReference type="Proteomes" id="UP000488299"/>
    </source>
</evidence>
<evidence type="ECO:0000256" key="8">
    <source>
        <dbReference type="ARBA" id="ARBA00023125"/>
    </source>
</evidence>
<evidence type="ECO:0000256" key="13">
    <source>
        <dbReference type="ARBA" id="ARBA00034808"/>
    </source>
</evidence>
<dbReference type="EMBL" id="WELI01000003">
    <property type="protein sequence ID" value="KAB7731210.1"/>
    <property type="molecule type" value="Genomic_DNA"/>
</dbReference>
<dbReference type="InterPro" id="IPR004609">
    <property type="entry name" value="ATP-dep_DNA_helicase_RecG"/>
</dbReference>
<evidence type="ECO:0000256" key="11">
    <source>
        <dbReference type="ARBA" id="ARBA00023235"/>
    </source>
</evidence>
<feature type="domain" description="Helicase C-terminal" evidence="17">
    <location>
        <begin position="459"/>
        <end position="634"/>
    </location>
</feature>
<dbReference type="InterPro" id="IPR027417">
    <property type="entry name" value="P-loop_NTPase"/>
</dbReference>
<comment type="similarity">
    <text evidence="1 15">Belongs to the helicase family. RecG subfamily.</text>
</comment>
<keyword evidence="3 15" id="KW-0547">Nucleotide-binding</keyword>
<evidence type="ECO:0000256" key="3">
    <source>
        <dbReference type="ARBA" id="ARBA00022741"/>
    </source>
</evidence>
<evidence type="ECO:0000313" key="18">
    <source>
        <dbReference type="EMBL" id="KAB7731210.1"/>
    </source>
</evidence>
<keyword evidence="7 15" id="KW-0067">ATP-binding</keyword>
<dbReference type="Gene3D" id="3.40.50.300">
    <property type="entry name" value="P-loop containing nucleotide triphosphate hydrolases"/>
    <property type="match status" value="2"/>
</dbReference>
<dbReference type="InterPro" id="IPR047112">
    <property type="entry name" value="RecG/Mfd"/>
</dbReference>
<dbReference type="GO" id="GO:0006281">
    <property type="term" value="P:DNA repair"/>
    <property type="evidence" value="ECO:0007669"/>
    <property type="project" value="UniProtKB-UniRule"/>
</dbReference>
<evidence type="ECO:0000256" key="10">
    <source>
        <dbReference type="ARBA" id="ARBA00023204"/>
    </source>
</evidence>
<keyword evidence="19" id="KW-1185">Reference proteome</keyword>
<evidence type="ECO:0000256" key="15">
    <source>
        <dbReference type="RuleBase" id="RU363016"/>
    </source>
</evidence>
<dbReference type="RefSeq" id="WP_152124191.1">
    <property type="nucleotide sequence ID" value="NZ_WELI01000003.1"/>
</dbReference>
<keyword evidence="4 15" id="KW-0227">DNA damage</keyword>
<dbReference type="PANTHER" id="PTHR47964:SF1">
    <property type="entry name" value="ATP-DEPENDENT DNA HELICASE HOMOLOG RECG, CHLOROPLASTIC"/>
    <property type="match status" value="1"/>
</dbReference>
<keyword evidence="5 15" id="KW-0378">Hydrolase</keyword>
<dbReference type="GO" id="GO:0043138">
    <property type="term" value="F:3'-5' DNA helicase activity"/>
    <property type="evidence" value="ECO:0007669"/>
    <property type="project" value="UniProtKB-EC"/>
</dbReference>
<name>A0A7J5U0J2_9BACT</name>
<sequence>MTEQKSFFDTKIEYLKGLGPQRAELLNTELSIFTYGDLIQYYPFRYDDRTRFYTINELDESLPSAQIRGRLRDWVVEGEGSKKRIIANFTDGTGTMQLVWFQGLTWLEKSLRPNGEYVAYGKPQGFNGRYSIVHPELDPVGPAMELETGMQPVYNLTDKLRKRKLDSKVISRAVRSLLESSWQHIHETLPAELIEKYRLISKAEALWNIHIPQNQAWLKQAMRRLKFEELFYNQLRLISNKLLQKEEFPGAIFKNTSLLKHFYEHLLPFPLTGAQQRVLREIYTDCNTGKQMNRLLQGDVGSGKTIVAFISMLLAIANGAQACMMAPTEILADQHYNGLKDFAEAMGLKIGILTGSTNKKKRVVLHEELQSGKMHILIGTHALLEDAVQFRNLGLCIIDEQHRFGVAQRAKMWAKNPVVPPHILVMTATPIPRTLAMTLYGNLDLSIIDELPAGRKPIKTVHKYDKHRAEVFGFMRTELEKGRQVYVVYPLIEESEKLDYKDLMDGFESIQRAFPRPKYEVGMLHGKMLPYEKDDEMQRFLKRETQILVATTVIEVGVNVPNASVMVIESAERFGLSQLHQLRGRVGRGADQSYCILMTGYKLSTDTRTRLETMVRTNNGFEIADVDLQLRGPGDLTGTAQSGIMDLMIADLAKDGAVLTAARESAQQILDLDPHLVLPQHTPIRNHLDRLKNRKDNNWSRIS</sequence>
<evidence type="ECO:0000256" key="4">
    <source>
        <dbReference type="ARBA" id="ARBA00022763"/>
    </source>
</evidence>
<gene>
    <name evidence="18" type="primary">recG</name>
    <name evidence="18" type="ORF">F5984_10430</name>
</gene>
<evidence type="ECO:0000259" key="17">
    <source>
        <dbReference type="PROSITE" id="PS51194"/>
    </source>
</evidence>
<protein>
    <recommendedName>
        <fullName evidence="2 15">ATP-dependent DNA helicase RecG</fullName>
        <ecNumber evidence="13 15">5.6.2.4</ecNumber>
    </recommendedName>
</protein>
<dbReference type="AlphaFoldDB" id="A0A7J5U0J2"/>
<keyword evidence="9 15" id="KW-0233">DNA recombination</keyword>
<dbReference type="InterPro" id="IPR033454">
    <property type="entry name" value="RecG_wedge"/>
</dbReference>
<evidence type="ECO:0000256" key="7">
    <source>
        <dbReference type="ARBA" id="ARBA00022840"/>
    </source>
</evidence>
<keyword evidence="8" id="KW-0238">DNA-binding</keyword>
<organism evidence="18 19">
    <name type="scientific">Rudanella paleaurantiibacter</name>
    <dbReference type="NCBI Taxonomy" id="2614655"/>
    <lineage>
        <taxon>Bacteria</taxon>
        <taxon>Pseudomonadati</taxon>
        <taxon>Bacteroidota</taxon>
        <taxon>Cytophagia</taxon>
        <taxon>Cytophagales</taxon>
        <taxon>Cytophagaceae</taxon>
        <taxon>Rudanella</taxon>
    </lineage>
</organism>
<comment type="function">
    <text evidence="15">Plays a critical role in recombination and DNA repair. Helps process Holliday junction intermediates to mature products by catalyzing branch migration. Has replication fork regression activity, unwinds stalled or blocked replication forks to make a HJ that can be resolved. Has a DNA unwinding activity characteristic of a DNA helicase with 3'-5' polarity.</text>
</comment>
<dbReference type="SUPFAM" id="SSF50249">
    <property type="entry name" value="Nucleic acid-binding proteins"/>
    <property type="match status" value="1"/>
</dbReference>
<dbReference type="InterPro" id="IPR012340">
    <property type="entry name" value="NA-bd_OB-fold"/>
</dbReference>
<comment type="caution">
    <text evidence="18">The sequence shown here is derived from an EMBL/GenBank/DDBJ whole genome shotgun (WGS) entry which is preliminary data.</text>
</comment>
<dbReference type="PROSITE" id="PS51192">
    <property type="entry name" value="HELICASE_ATP_BIND_1"/>
    <property type="match status" value="1"/>
</dbReference>
<dbReference type="SMART" id="SM00487">
    <property type="entry name" value="DEXDc"/>
    <property type="match status" value="1"/>
</dbReference>
<dbReference type="GO" id="GO:0006310">
    <property type="term" value="P:DNA recombination"/>
    <property type="evidence" value="ECO:0007669"/>
    <property type="project" value="UniProtKB-UniRule"/>
</dbReference>
<evidence type="ECO:0000256" key="6">
    <source>
        <dbReference type="ARBA" id="ARBA00022806"/>
    </source>
</evidence>
<reference evidence="18 19" key="1">
    <citation type="submission" date="2019-10" db="EMBL/GenBank/DDBJ databases">
        <title>Rudanella paleaurantiibacter sp. nov., isolated from sludge.</title>
        <authorList>
            <person name="Xu S.Q."/>
        </authorList>
    </citation>
    <scope>NUCLEOTIDE SEQUENCE [LARGE SCALE GENOMIC DNA]</scope>
    <source>
        <strain evidence="18 19">HX-22-17</strain>
    </source>
</reference>
<dbReference type="Pfam" id="PF17191">
    <property type="entry name" value="RecG_wedge"/>
    <property type="match status" value="1"/>
</dbReference>
<dbReference type="CDD" id="cd04488">
    <property type="entry name" value="RecG_wedge_OBF"/>
    <property type="match status" value="1"/>
</dbReference>
<comment type="catalytic activity">
    <reaction evidence="12 15">
        <text>Couples ATP hydrolysis with the unwinding of duplex DNA by translocating in the 3'-5' direction.</text>
        <dbReference type="EC" id="5.6.2.4"/>
    </reaction>
</comment>
<keyword evidence="11" id="KW-0413">Isomerase</keyword>
<dbReference type="GO" id="GO:0005524">
    <property type="term" value="F:ATP binding"/>
    <property type="evidence" value="ECO:0007669"/>
    <property type="project" value="UniProtKB-KW"/>
</dbReference>
<dbReference type="Pfam" id="PF00270">
    <property type="entry name" value="DEAD"/>
    <property type="match status" value="1"/>
</dbReference>
<proteinExistence type="inferred from homology"/>
<dbReference type="PANTHER" id="PTHR47964">
    <property type="entry name" value="ATP-DEPENDENT DNA HELICASE HOMOLOG RECG, CHLOROPLASTIC"/>
    <property type="match status" value="1"/>
</dbReference>
<keyword evidence="10 15" id="KW-0234">DNA repair</keyword>
<dbReference type="NCBIfam" id="NF008168">
    <property type="entry name" value="PRK10917.2-2"/>
    <property type="match status" value="1"/>
</dbReference>
<dbReference type="Pfam" id="PF00271">
    <property type="entry name" value="Helicase_C"/>
    <property type="match status" value="1"/>
</dbReference>
<dbReference type="NCBIfam" id="TIGR00643">
    <property type="entry name" value="recG"/>
    <property type="match status" value="1"/>
</dbReference>
<evidence type="ECO:0000256" key="1">
    <source>
        <dbReference type="ARBA" id="ARBA00007504"/>
    </source>
</evidence>
<dbReference type="InterPro" id="IPR011545">
    <property type="entry name" value="DEAD/DEAH_box_helicase_dom"/>
</dbReference>
<dbReference type="CDD" id="cd17992">
    <property type="entry name" value="DEXHc_RecG"/>
    <property type="match status" value="1"/>
</dbReference>
<dbReference type="SMART" id="SM00490">
    <property type="entry name" value="HELICc"/>
    <property type="match status" value="1"/>
</dbReference>
<dbReference type="InterPro" id="IPR045562">
    <property type="entry name" value="RecG_dom3_C"/>
</dbReference>
<evidence type="ECO:0000256" key="5">
    <source>
        <dbReference type="ARBA" id="ARBA00022801"/>
    </source>
</evidence>
<evidence type="ECO:0000256" key="14">
    <source>
        <dbReference type="ARBA" id="ARBA00048988"/>
    </source>
</evidence>
<accession>A0A7J5U0J2</accession>
<feature type="domain" description="Helicase ATP-binding" evidence="16">
    <location>
        <begin position="285"/>
        <end position="448"/>
    </location>
</feature>
<keyword evidence="6 15" id="KW-0347">Helicase</keyword>
<evidence type="ECO:0000256" key="9">
    <source>
        <dbReference type="ARBA" id="ARBA00023172"/>
    </source>
</evidence>
<dbReference type="Gene3D" id="2.40.50.140">
    <property type="entry name" value="Nucleic acid-binding proteins"/>
    <property type="match status" value="1"/>
</dbReference>
<dbReference type="InterPro" id="IPR001650">
    <property type="entry name" value="Helicase_C-like"/>
</dbReference>